<dbReference type="InterPro" id="IPR028268">
    <property type="entry name" value="Pianissimo_fam"/>
</dbReference>
<evidence type="ECO:0000259" key="2">
    <source>
        <dbReference type="SMART" id="SM01307"/>
    </source>
</evidence>
<dbReference type="SUPFAM" id="SSF48371">
    <property type="entry name" value="ARM repeat"/>
    <property type="match status" value="1"/>
</dbReference>
<dbReference type="InterPro" id="IPR016024">
    <property type="entry name" value="ARM-type_fold"/>
</dbReference>
<dbReference type="SMART" id="SM01307">
    <property type="entry name" value="RICTOR_M"/>
    <property type="match status" value="1"/>
</dbReference>
<dbReference type="Pfam" id="PF14664">
    <property type="entry name" value="RICTOR_N"/>
    <property type="match status" value="2"/>
</dbReference>
<dbReference type="GO" id="GO:0051897">
    <property type="term" value="P:positive regulation of phosphatidylinositol 3-kinase/protein kinase B signal transduction"/>
    <property type="evidence" value="ECO:0007669"/>
    <property type="project" value="TreeGrafter"/>
</dbReference>
<evidence type="ECO:0000256" key="1">
    <source>
        <dbReference type="ARBA" id="ARBA00008878"/>
    </source>
</evidence>
<dbReference type="SMART" id="SM01308">
    <property type="entry name" value="RICTOR_N"/>
    <property type="match status" value="1"/>
</dbReference>
<dbReference type="GO" id="GO:0031932">
    <property type="term" value="C:TORC2 complex"/>
    <property type="evidence" value="ECO:0007669"/>
    <property type="project" value="InterPro"/>
</dbReference>
<protein>
    <recommendedName>
        <fullName evidence="5">Rapamycin-insensitive companion of mTOR</fullName>
    </recommendedName>
</protein>
<comment type="similarity">
    <text evidence="1">Belongs to the RICTOR family.</text>
</comment>
<dbReference type="InterPro" id="IPR029451">
    <property type="entry name" value="RICTOR_M"/>
</dbReference>
<evidence type="ECO:0008006" key="5">
    <source>
        <dbReference type="Google" id="ProtNLM"/>
    </source>
</evidence>
<dbReference type="GO" id="GO:0043539">
    <property type="term" value="F:protein serine/threonine kinase activator activity"/>
    <property type="evidence" value="ECO:0007669"/>
    <property type="project" value="TreeGrafter"/>
</dbReference>
<dbReference type="PANTHER" id="PTHR13298:SF11">
    <property type="entry name" value="RAPAMYCIN-INSENSITIVE COMPANION OF MTOR"/>
    <property type="match status" value="1"/>
</dbReference>
<reference evidence="4" key="1">
    <citation type="submission" date="2020-11" db="EMBL/GenBank/DDBJ databases">
        <authorList>
            <person name="Tran Van P."/>
        </authorList>
    </citation>
    <scope>NUCLEOTIDE SEQUENCE</scope>
</reference>
<evidence type="ECO:0000313" key="4">
    <source>
        <dbReference type="EMBL" id="CAD7268835.1"/>
    </source>
</evidence>
<dbReference type="GO" id="GO:0038203">
    <property type="term" value="P:TORC2 signaling"/>
    <property type="evidence" value="ECO:0007669"/>
    <property type="project" value="TreeGrafter"/>
</dbReference>
<sequence length="713" mass="80239">MCVNRSLDVNLRNDMERIQALRLIRRLLVLSPADFSPALTRSLVALANGGAEEKDRMLRACLGVLAEICVLNPDTFVSCGGVSALLRNIADSQMPRIVECLCGALLFLLDRPSTRRHANVRLQSLAVPYCDFHWDSDRNREDREARFLCVRLALLSVLRSWPGILHFCHPSNSSGLQAIVSVLYLKQLEVRVSTHCLEEYRVSTYWLEEYRVSIYWLEEYRVSTYWLEEYRVSTYWLEEYRVKYILPGGVQGEYILPGGVQGEYILAGEIQGEYILAGGVQGEYILAGGVQGEYILAGIQGEYILPGGVQGEYILPGGVQGEYILAGGVQGEYILAGGVQGEYIIGWRSTGVSTYWLKEYRVSTYWLEEYRVSTYCLEEYRKAILDLLYDLLGLPQPEWTDEFSVALEAVDPSHPQDVWRLSEGFVAAEGKAVLPHLAKFRPNIVEIHLSVLLYTFLEAGLLDAIVEVIVTSDTFISVRATILLGELLQMIHVLLPPECCNITPPLPNLMVHASNAANLPAQHLALTAVAALSHLHHLLKRRPAPASLFLDQVLQAGGWLRPGVEQPVNSRGKHEKAKLYQLIMKDGDEALKDSAVLSNKDGFSWNWNIVRAVLKTRNDALCKLEDSNHRMFLKRLVHYFKPSSNRFSRVELGNKKQTQMYTLAGCELLDCLLEIDERHVHTPVTAVDVHTPVTAVETCSYSRDSCRDMFILP</sequence>
<dbReference type="EMBL" id="OC016938">
    <property type="protein sequence ID" value="CAD7268835.1"/>
    <property type="molecule type" value="Genomic_DNA"/>
</dbReference>
<name>A0A7R9BC04_TIMSH</name>
<gene>
    <name evidence="4" type="ORF">TSIB3V08_LOCUS12835</name>
</gene>
<feature type="domain" description="Rapamycin-insensitive companion of mTOR N-terminal" evidence="3">
    <location>
        <begin position="1"/>
        <end position="496"/>
    </location>
</feature>
<dbReference type="AlphaFoldDB" id="A0A7R9BC04"/>
<proteinExistence type="inferred from homology"/>
<dbReference type="PANTHER" id="PTHR13298">
    <property type="entry name" value="CYTOSOLIC REGULATOR PIANISSIMO"/>
    <property type="match status" value="1"/>
</dbReference>
<dbReference type="InterPro" id="IPR028267">
    <property type="entry name" value="Pianissimo_N"/>
</dbReference>
<evidence type="ECO:0000259" key="3">
    <source>
        <dbReference type="SMART" id="SM01308"/>
    </source>
</evidence>
<accession>A0A7R9BC04</accession>
<feature type="domain" description="Rapamycin-insensitive companion of mTOR middle" evidence="2">
    <location>
        <begin position="582"/>
        <end position="713"/>
    </location>
</feature>
<organism evidence="4">
    <name type="scientific">Timema shepardi</name>
    <name type="common">Walking stick</name>
    <dbReference type="NCBI Taxonomy" id="629360"/>
    <lineage>
        <taxon>Eukaryota</taxon>
        <taxon>Metazoa</taxon>
        <taxon>Ecdysozoa</taxon>
        <taxon>Arthropoda</taxon>
        <taxon>Hexapoda</taxon>
        <taxon>Insecta</taxon>
        <taxon>Pterygota</taxon>
        <taxon>Neoptera</taxon>
        <taxon>Polyneoptera</taxon>
        <taxon>Phasmatodea</taxon>
        <taxon>Timematodea</taxon>
        <taxon>Timematoidea</taxon>
        <taxon>Timematidae</taxon>
        <taxon>Timema</taxon>
    </lineage>
</organism>